<evidence type="ECO:0000256" key="1">
    <source>
        <dbReference type="SAM" id="SignalP"/>
    </source>
</evidence>
<dbReference type="AlphaFoldDB" id="A0A2S9KDV8"/>
<comment type="caution">
    <text evidence="2">The sequence shown here is derived from an EMBL/GenBank/DDBJ whole genome shotgun (WGS) entry which is preliminary data.</text>
</comment>
<sequence length="212" mass="23455">MRFSSGSVALLLAALAMSAQAIELGRIGPTYPIGEESALDMVMKKLRQKERSGELKRLQEEGIRRSMASIRNMPPVEGIATVRSRAQRLIDPTVSYARSVTTDDGRVVIPAGTRVNPLDTISLSKTLVFFDGRDPEQREAVARLVASKGQLRLKPILVAGSWLDLTKAWKTQVFYDQQGVLSRRFGITAVPAVIRQQGRMLVLDEIPAKELR</sequence>
<proteinExistence type="predicted"/>
<dbReference type="OrthoDB" id="6625590at2"/>
<feature type="signal peptide" evidence="1">
    <location>
        <begin position="1"/>
        <end position="21"/>
    </location>
</feature>
<keyword evidence="1" id="KW-0732">Signal</keyword>
<name>A0A2S9KDV8_9BURK</name>
<protein>
    <submittedName>
        <fullName evidence="2">Type-F conjugative transfer system protein TraW</fullName>
    </submittedName>
</protein>
<gene>
    <name evidence="2" type="primary">traW</name>
    <name evidence="2" type="ORF">C6P61_10255</name>
</gene>
<dbReference type="EMBL" id="PVLR01000026">
    <property type="protein sequence ID" value="PRD68596.1"/>
    <property type="molecule type" value="Genomic_DNA"/>
</dbReference>
<organism evidence="2 3">
    <name type="scientific">Malikia spinosa</name>
    <dbReference type="NCBI Taxonomy" id="86180"/>
    <lineage>
        <taxon>Bacteria</taxon>
        <taxon>Pseudomonadati</taxon>
        <taxon>Pseudomonadota</taxon>
        <taxon>Betaproteobacteria</taxon>
        <taxon>Burkholderiales</taxon>
        <taxon>Comamonadaceae</taxon>
        <taxon>Malikia</taxon>
    </lineage>
</organism>
<dbReference type="RefSeq" id="WP_105729842.1">
    <property type="nucleotide sequence ID" value="NZ_PVLR01000026.1"/>
</dbReference>
<evidence type="ECO:0000313" key="3">
    <source>
        <dbReference type="Proteomes" id="UP000238326"/>
    </source>
</evidence>
<feature type="chain" id="PRO_5015733976" evidence="1">
    <location>
        <begin position="22"/>
        <end position="212"/>
    </location>
</feature>
<accession>A0A2S9KDV8</accession>
<evidence type="ECO:0000313" key="2">
    <source>
        <dbReference type="EMBL" id="PRD68596.1"/>
    </source>
</evidence>
<keyword evidence="3" id="KW-1185">Reference proteome</keyword>
<dbReference type="InterPro" id="IPR014114">
    <property type="entry name" value="TraW"/>
</dbReference>
<reference evidence="2 3" key="1">
    <citation type="submission" date="2018-03" db="EMBL/GenBank/DDBJ databases">
        <title>Comparative genomics illustrates the genes involved in a hyperalkaliphilic mechanisms of Serpentinomonas isolated from highly-alkaline calcium-rich serpentinized springs.</title>
        <authorList>
            <person name="Suzuki S."/>
            <person name="Ishii S."/>
            <person name="Walworth N."/>
            <person name="Bird L."/>
            <person name="Kuenen J.G."/>
            <person name="Nealson K.H."/>
        </authorList>
    </citation>
    <scope>NUCLEOTIDE SEQUENCE [LARGE SCALE GENOMIC DNA]</scope>
    <source>
        <strain evidence="2 3">83</strain>
    </source>
</reference>
<dbReference type="NCBIfam" id="TIGR02743">
    <property type="entry name" value="TraW"/>
    <property type="match status" value="1"/>
</dbReference>
<dbReference type="Proteomes" id="UP000238326">
    <property type="component" value="Unassembled WGS sequence"/>
</dbReference>